<evidence type="ECO:0000313" key="4">
    <source>
        <dbReference type="Proteomes" id="UP000199288"/>
    </source>
</evidence>
<feature type="region of interest" description="Disordered" evidence="1">
    <location>
        <begin position="26"/>
        <end position="48"/>
    </location>
</feature>
<dbReference type="EMBL" id="FNQV01000002">
    <property type="protein sequence ID" value="SDZ81334.1"/>
    <property type="molecule type" value="Genomic_DNA"/>
</dbReference>
<dbReference type="Proteomes" id="UP000199288">
    <property type="component" value="Unassembled WGS sequence"/>
</dbReference>
<accession>A0A1H3W4I1</accession>
<feature type="compositionally biased region" description="Basic and acidic residues" evidence="1">
    <location>
        <begin position="281"/>
        <end position="295"/>
    </location>
</feature>
<sequence>MEEWRLNHPEFGELVVRIARPVELHPYDPEFPRKHADPPDWEEHDSPKNRLTALLTKLKDRRTAGKERSMLFTVNGEVRARLKNMERAKVPVKLEADEEDDEPDIPTRTVPIGNEPFIDIDVNLFGEPRSIYFRDRGSHEVALFDVPNNSPAERRFKAMEASPWKRLVFPIMAGMGKVGWALIVILAAPLIERIVTWLLSFLPEINIPWPQINIPWPEINIPWPQINIPWPEISLPSLPALPAWLEWLIDHPKLWMPIVIGIIAGILGMRRAKRSAKTRKSWQERQASPDEEKSTRQSPHQRPACRDDHLRAE</sequence>
<keyword evidence="4" id="KW-1185">Reference proteome</keyword>
<keyword evidence="2" id="KW-0812">Transmembrane</keyword>
<evidence type="ECO:0000313" key="3">
    <source>
        <dbReference type="EMBL" id="SDZ81334.1"/>
    </source>
</evidence>
<dbReference type="RefSeq" id="WP_092561229.1">
    <property type="nucleotide sequence ID" value="NZ_FNQV01000002.1"/>
</dbReference>
<feature type="region of interest" description="Disordered" evidence="1">
    <location>
        <begin position="277"/>
        <end position="313"/>
    </location>
</feature>
<dbReference type="OrthoDB" id="4424087at2"/>
<organism evidence="3 4">
    <name type="scientific">Bowdeniella nasicola</name>
    <dbReference type="NCBI Taxonomy" id="208480"/>
    <lineage>
        <taxon>Bacteria</taxon>
        <taxon>Bacillati</taxon>
        <taxon>Actinomycetota</taxon>
        <taxon>Actinomycetes</taxon>
        <taxon>Actinomycetales</taxon>
        <taxon>Actinomycetaceae</taxon>
        <taxon>Bowdeniella</taxon>
    </lineage>
</organism>
<dbReference type="AlphaFoldDB" id="A0A1H3W4I1"/>
<feature type="compositionally biased region" description="Basic and acidic residues" evidence="1">
    <location>
        <begin position="26"/>
        <end position="38"/>
    </location>
</feature>
<keyword evidence="2" id="KW-0472">Membrane</keyword>
<feature type="transmembrane region" description="Helical" evidence="2">
    <location>
        <begin position="167"/>
        <end position="191"/>
    </location>
</feature>
<reference evidence="4" key="1">
    <citation type="submission" date="2016-10" db="EMBL/GenBank/DDBJ databases">
        <authorList>
            <person name="Varghese N."/>
            <person name="Submissions S."/>
        </authorList>
    </citation>
    <scope>NUCLEOTIDE SEQUENCE [LARGE SCALE GENOMIC DNA]</scope>
    <source>
        <strain evidence="4">KPR-1</strain>
    </source>
</reference>
<evidence type="ECO:0000256" key="1">
    <source>
        <dbReference type="SAM" id="MobiDB-lite"/>
    </source>
</evidence>
<proteinExistence type="predicted"/>
<feature type="transmembrane region" description="Helical" evidence="2">
    <location>
        <begin position="254"/>
        <end position="272"/>
    </location>
</feature>
<feature type="compositionally biased region" description="Basic and acidic residues" evidence="1">
    <location>
        <begin position="304"/>
        <end position="313"/>
    </location>
</feature>
<name>A0A1H3W4I1_9ACTO</name>
<protein>
    <submittedName>
        <fullName evidence="3">Uncharacterized protein</fullName>
    </submittedName>
</protein>
<gene>
    <name evidence="3" type="ORF">SAMN02910418_00260</name>
</gene>
<keyword evidence="2" id="KW-1133">Transmembrane helix</keyword>
<evidence type="ECO:0000256" key="2">
    <source>
        <dbReference type="SAM" id="Phobius"/>
    </source>
</evidence>